<keyword evidence="3" id="KW-1185">Reference proteome</keyword>
<name>A0A9X0R6H7_9PROT</name>
<evidence type="ECO:0000313" key="2">
    <source>
        <dbReference type="EMBL" id="MBC4019292.1"/>
    </source>
</evidence>
<dbReference type="GO" id="GO:0008757">
    <property type="term" value="F:S-adenosylmethionine-dependent methyltransferase activity"/>
    <property type="evidence" value="ECO:0007669"/>
    <property type="project" value="InterPro"/>
</dbReference>
<feature type="domain" description="Methyltransferase type 11" evidence="1">
    <location>
        <begin position="152"/>
        <end position="265"/>
    </location>
</feature>
<keyword evidence="2" id="KW-0489">Methyltransferase</keyword>
<sequence length="352" mass="38822">MSKDTLGAVSRDAVQWAFRLLIGRDPHDESETKFHLQHGSVEALRAAFFNTPEFDKLYLQHRRDRHYEAPLFLLQPPDDPAIPWHFASPVLAAPVSQLCTAAQFDEPAFAAWCERLDMVPSPHRKIWEFCFVAAAMEAAGVLRPGTRALGFGVGTEPLPALLASCGAMVVATDAPADLIADQGWASTGQHATGLRVLDRPRILPFEMLQAKVAFQPVDMNAIPGTLRGFDVCWSSCALEHLGSIEHGLRFIEESLRTLRPGGYAIHTTEFNLSSNHQTMEVPALSLFRKRDIEALATRLSAAGHHLLPLNFHPGDREVDAHIDLPPYAMPHLKLQVAQFVITSIGLIIRKAG</sequence>
<organism evidence="2 3">
    <name type="scientific">Siccirubricoccus deserti</name>
    <dbReference type="NCBI Taxonomy" id="2013562"/>
    <lineage>
        <taxon>Bacteria</taxon>
        <taxon>Pseudomonadati</taxon>
        <taxon>Pseudomonadota</taxon>
        <taxon>Alphaproteobacteria</taxon>
        <taxon>Acetobacterales</taxon>
        <taxon>Roseomonadaceae</taxon>
        <taxon>Siccirubricoccus</taxon>
    </lineage>
</organism>
<keyword evidence="2" id="KW-0808">Transferase</keyword>
<dbReference type="InterPro" id="IPR029063">
    <property type="entry name" value="SAM-dependent_MTases_sf"/>
</dbReference>
<dbReference type="GO" id="GO:0032259">
    <property type="term" value="P:methylation"/>
    <property type="evidence" value="ECO:0007669"/>
    <property type="project" value="UniProtKB-KW"/>
</dbReference>
<dbReference type="InterPro" id="IPR013216">
    <property type="entry name" value="Methyltransf_11"/>
</dbReference>
<protein>
    <submittedName>
        <fullName evidence="2">Class I SAM-dependent methyltransferase</fullName>
    </submittedName>
</protein>
<dbReference type="Gene3D" id="3.40.50.150">
    <property type="entry name" value="Vaccinia Virus protein VP39"/>
    <property type="match status" value="1"/>
</dbReference>
<proteinExistence type="predicted"/>
<evidence type="ECO:0000259" key="1">
    <source>
        <dbReference type="Pfam" id="PF08241"/>
    </source>
</evidence>
<dbReference type="Proteomes" id="UP000600101">
    <property type="component" value="Unassembled WGS sequence"/>
</dbReference>
<gene>
    <name evidence="2" type="ORF">H7965_29200</name>
</gene>
<dbReference type="AlphaFoldDB" id="A0A9X0R6H7"/>
<dbReference type="Pfam" id="PF08241">
    <property type="entry name" value="Methyltransf_11"/>
    <property type="match status" value="1"/>
</dbReference>
<evidence type="ECO:0000313" key="3">
    <source>
        <dbReference type="Proteomes" id="UP000600101"/>
    </source>
</evidence>
<dbReference type="SUPFAM" id="SSF53335">
    <property type="entry name" value="S-adenosyl-L-methionine-dependent methyltransferases"/>
    <property type="match status" value="1"/>
</dbReference>
<accession>A0A9X0R6H7</accession>
<reference evidence="2" key="1">
    <citation type="submission" date="2020-08" db="EMBL/GenBank/DDBJ databases">
        <authorList>
            <person name="Hu Y."/>
            <person name="Nguyen S.V."/>
            <person name="Li F."/>
            <person name="Fanning S."/>
        </authorList>
    </citation>
    <scope>NUCLEOTIDE SEQUENCE</scope>
    <source>
        <strain evidence="2">SYSU D8009</strain>
    </source>
</reference>
<dbReference type="RefSeq" id="WP_186774007.1">
    <property type="nucleotide sequence ID" value="NZ_JACOMF010000161.1"/>
</dbReference>
<comment type="caution">
    <text evidence="2">The sequence shown here is derived from an EMBL/GenBank/DDBJ whole genome shotgun (WGS) entry which is preliminary data.</text>
</comment>
<dbReference type="EMBL" id="JACOMF010000161">
    <property type="protein sequence ID" value="MBC4019292.1"/>
    <property type="molecule type" value="Genomic_DNA"/>
</dbReference>